<organism evidence="1 2">
    <name type="scientific">Cristinia sonorae</name>
    <dbReference type="NCBI Taxonomy" id="1940300"/>
    <lineage>
        <taxon>Eukaryota</taxon>
        <taxon>Fungi</taxon>
        <taxon>Dikarya</taxon>
        <taxon>Basidiomycota</taxon>
        <taxon>Agaricomycotina</taxon>
        <taxon>Agaricomycetes</taxon>
        <taxon>Agaricomycetidae</taxon>
        <taxon>Agaricales</taxon>
        <taxon>Pleurotineae</taxon>
        <taxon>Stephanosporaceae</taxon>
        <taxon>Cristinia</taxon>
    </lineage>
</organism>
<dbReference type="EMBL" id="JAEVFJ010000059">
    <property type="protein sequence ID" value="KAH8078406.1"/>
    <property type="molecule type" value="Genomic_DNA"/>
</dbReference>
<evidence type="ECO:0000313" key="2">
    <source>
        <dbReference type="Proteomes" id="UP000813824"/>
    </source>
</evidence>
<gene>
    <name evidence="1" type="ORF">BXZ70DRAFT_661161</name>
</gene>
<name>A0A8K0XJY5_9AGAR</name>
<dbReference type="Proteomes" id="UP000813824">
    <property type="component" value="Unassembled WGS sequence"/>
</dbReference>
<accession>A0A8K0XJY5</accession>
<protein>
    <submittedName>
        <fullName evidence="1">Uncharacterized protein</fullName>
    </submittedName>
</protein>
<dbReference type="OrthoDB" id="3001418at2759"/>
<proteinExistence type="predicted"/>
<keyword evidence="2" id="KW-1185">Reference proteome</keyword>
<dbReference type="AlphaFoldDB" id="A0A8K0XJY5"/>
<sequence length="479" mass="53795">MTFLGCFSVLLPGQSRSRARALLVDMDVDDLDEKQQLIDARSDCARSEITSASVTGSHAGTVTSASSFRGIGSLSGKAIMAVGSLVIKGIEVVDIRVRLRRIAVQLGREGDGLISEAAMDDLFEFQRSGLYPHKVRRRAMELVVLLMCRSSTHEQLVQTLIQQPLNEIHLFLEQLCSLKFNNRIPSLELDDAPRGEYQEKRPENLSDRLFDLILSSVKMHPSLLLDGVDSVPVFELVLYLCRTGRTSIQAVLAQWDGVDVQRYVSKLNRYRFSGWVSHTNNLDHCPFLKSAVLSEPYEFPRPSHPQTLHVFCHFVSDIVLARPPILCMSLSGDELSDVLALLFESARLPPILSTLLASNYDTAAKYMFRLARGERRHINSQPGGFLIDLRETQDAARVLHQARFATLLQGLRIARPDFLHRVFTTESFTTLIVNAVDDPDISPAWTYPPLLLKYLSAHQSLLPLRACYVQFLDSTQQTF</sequence>
<comment type="caution">
    <text evidence="1">The sequence shown here is derived from an EMBL/GenBank/DDBJ whole genome shotgun (WGS) entry which is preliminary data.</text>
</comment>
<evidence type="ECO:0000313" key="1">
    <source>
        <dbReference type="EMBL" id="KAH8078406.1"/>
    </source>
</evidence>
<reference evidence="1" key="1">
    <citation type="journal article" date="2021" name="New Phytol.">
        <title>Evolutionary innovations through gain and loss of genes in the ectomycorrhizal Boletales.</title>
        <authorList>
            <person name="Wu G."/>
            <person name="Miyauchi S."/>
            <person name="Morin E."/>
            <person name="Kuo A."/>
            <person name="Drula E."/>
            <person name="Varga T."/>
            <person name="Kohler A."/>
            <person name="Feng B."/>
            <person name="Cao Y."/>
            <person name="Lipzen A."/>
            <person name="Daum C."/>
            <person name="Hundley H."/>
            <person name="Pangilinan J."/>
            <person name="Johnson J."/>
            <person name="Barry K."/>
            <person name="LaButti K."/>
            <person name="Ng V."/>
            <person name="Ahrendt S."/>
            <person name="Min B."/>
            <person name="Choi I.G."/>
            <person name="Park H."/>
            <person name="Plett J.M."/>
            <person name="Magnuson J."/>
            <person name="Spatafora J.W."/>
            <person name="Nagy L.G."/>
            <person name="Henrissat B."/>
            <person name="Grigoriev I.V."/>
            <person name="Yang Z.L."/>
            <person name="Xu J."/>
            <person name="Martin F.M."/>
        </authorList>
    </citation>
    <scope>NUCLEOTIDE SEQUENCE</scope>
    <source>
        <strain evidence="1">KKN 215</strain>
    </source>
</reference>